<keyword evidence="3" id="KW-1185">Reference proteome</keyword>
<dbReference type="PANTHER" id="PTHR33088">
    <property type="entry name" value="MUCIN-2"/>
    <property type="match status" value="1"/>
</dbReference>
<feature type="region of interest" description="Disordered" evidence="1">
    <location>
        <begin position="145"/>
        <end position="169"/>
    </location>
</feature>
<protein>
    <submittedName>
        <fullName evidence="2">Uncharacterized protein</fullName>
    </submittedName>
</protein>
<dbReference type="PANTHER" id="PTHR33088:SF64">
    <property type="entry name" value="GAMMA-GLIADIN"/>
    <property type="match status" value="1"/>
</dbReference>
<dbReference type="Proteomes" id="UP001281410">
    <property type="component" value="Unassembled WGS sequence"/>
</dbReference>
<feature type="compositionally biased region" description="Low complexity" evidence="1">
    <location>
        <begin position="156"/>
        <end position="169"/>
    </location>
</feature>
<name>A0AAE0EKF6_9ROSI</name>
<dbReference type="InterPro" id="IPR044659">
    <property type="entry name" value="PELPK1_2"/>
</dbReference>
<reference evidence="2" key="1">
    <citation type="journal article" date="2023" name="Plant J.">
        <title>Genome sequences and population genomics provide insights into the demographic history, inbreeding, and mutation load of two 'living fossil' tree species of Dipteronia.</title>
        <authorList>
            <person name="Feng Y."/>
            <person name="Comes H.P."/>
            <person name="Chen J."/>
            <person name="Zhu S."/>
            <person name="Lu R."/>
            <person name="Zhang X."/>
            <person name="Li P."/>
            <person name="Qiu J."/>
            <person name="Olsen K.M."/>
            <person name="Qiu Y."/>
        </authorList>
    </citation>
    <scope>NUCLEOTIDE SEQUENCE</scope>
    <source>
        <strain evidence="2">NBL</strain>
    </source>
</reference>
<accession>A0AAE0EKF6</accession>
<dbReference type="AlphaFoldDB" id="A0AAE0EKF6"/>
<evidence type="ECO:0000313" key="2">
    <source>
        <dbReference type="EMBL" id="KAK3231037.1"/>
    </source>
</evidence>
<feature type="compositionally biased region" description="Low complexity" evidence="1">
    <location>
        <begin position="105"/>
        <end position="115"/>
    </location>
</feature>
<feature type="region of interest" description="Disordered" evidence="1">
    <location>
        <begin position="96"/>
        <end position="128"/>
    </location>
</feature>
<proteinExistence type="predicted"/>
<evidence type="ECO:0000256" key="1">
    <source>
        <dbReference type="SAM" id="MobiDB-lite"/>
    </source>
</evidence>
<evidence type="ECO:0000313" key="3">
    <source>
        <dbReference type="Proteomes" id="UP001281410"/>
    </source>
</evidence>
<comment type="caution">
    <text evidence="2">The sequence shown here is derived from an EMBL/GenBank/DDBJ whole genome shotgun (WGS) entry which is preliminary data.</text>
</comment>
<gene>
    <name evidence="2" type="ORF">Dsin_002918</name>
</gene>
<dbReference type="EMBL" id="JANJYJ010000001">
    <property type="protein sequence ID" value="KAK3231037.1"/>
    <property type="molecule type" value="Genomic_DNA"/>
</dbReference>
<organism evidence="2 3">
    <name type="scientific">Dipteronia sinensis</name>
    <dbReference type="NCBI Taxonomy" id="43782"/>
    <lineage>
        <taxon>Eukaryota</taxon>
        <taxon>Viridiplantae</taxon>
        <taxon>Streptophyta</taxon>
        <taxon>Embryophyta</taxon>
        <taxon>Tracheophyta</taxon>
        <taxon>Spermatophyta</taxon>
        <taxon>Magnoliopsida</taxon>
        <taxon>eudicotyledons</taxon>
        <taxon>Gunneridae</taxon>
        <taxon>Pentapetalae</taxon>
        <taxon>rosids</taxon>
        <taxon>malvids</taxon>
        <taxon>Sapindales</taxon>
        <taxon>Sapindaceae</taxon>
        <taxon>Hippocastanoideae</taxon>
        <taxon>Acereae</taxon>
        <taxon>Dipteronia</taxon>
    </lineage>
</organism>
<sequence>MVLSSEPGIPEPYLYKRPSKTFTTNHKHISNMAYKQNSSILYPLLLTALLLISGNEALASRRLLDTTHPTVPELPKPELPHLPTIPTLPLPKVELPPLPKPELPALPHAPTLAKPELPPLPKPELPKMPELPALPHLLDLPKPTLPTIPSLPKDLPIPSFFPPHSTTSP</sequence>